<dbReference type="GO" id="GO:0008168">
    <property type="term" value="F:methyltransferase activity"/>
    <property type="evidence" value="ECO:0007669"/>
    <property type="project" value="InterPro"/>
</dbReference>
<feature type="non-terminal residue" evidence="2">
    <location>
        <position position="1"/>
    </location>
</feature>
<dbReference type="OrthoDB" id="10037236at2759"/>
<dbReference type="Pfam" id="PF09004">
    <property type="entry name" value="ALKBH8_N"/>
    <property type="match status" value="1"/>
</dbReference>
<keyword evidence="3" id="KW-1185">Reference proteome</keyword>
<reference evidence="2" key="1">
    <citation type="journal article" date="2023" name="DNA Res.">
        <title>Chromosome-level genome assembly of Phrynocephalus forsythii using third-generation DNA sequencing and Hi-C analysis.</title>
        <authorList>
            <person name="Qi Y."/>
            <person name="Zhao W."/>
            <person name="Zhao Y."/>
            <person name="Niu C."/>
            <person name="Cao S."/>
            <person name="Zhang Y."/>
        </authorList>
    </citation>
    <scope>NUCLEOTIDE SEQUENCE</scope>
    <source>
        <tissue evidence="2">Muscle</tissue>
    </source>
</reference>
<proteinExistence type="predicted"/>
<gene>
    <name evidence="2" type="ORF">JRQ81_019007</name>
</gene>
<dbReference type="GO" id="GO:0016706">
    <property type="term" value="F:2-oxoglutarate-dependent dioxygenase activity"/>
    <property type="evidence" value="ECO:0007669"/>
    <property type="project" value="InterPro"/>
</dbReference>
<evidence type="ECO:0000313" key="3">
    <source>
        <dbReference type="Proteomes" id="UP001142489"/>
    </source>
</evidence>
<sequence>IRPTGVLTGISGLVRPSPTLDALLGDVASFCCSVRHIEQTDGAEVGRGHANLPLYINGEAVERVVSFKYLGTYISEDLSWTANTNKVVKKAQKRLYFLRMLRNLNLSQHLLQSYYHSTIESVLTYGMLSWNGNSFVADKKALQRIIKIAQNVTGLQLTTLDDIFTSHCLRKSHNILRDSTHPAHNFFELLPSGRRYRTIKTRTTRLLNSFYPRAIIALNNELKDHQ</sequence>
<dbReference type="EMBL" id="JAPFRF010000009">
    <property type="protein sequence ID" value="KAJ7322720.1"/>
    <property type="molecule type" value="Genomic_DNA"/>
</dbReference>
<name>A0A9Q0XQA5_9SAUR</name>
<protein>
    <recommendedName>
        <fullName evidence="1">Alkylated DNA repair protein AlkB homologue 8 N-terminal domain-containing protein</fullName>
    </recommendedName>
</protein>
<dbReference type="AlphaFoldDB" id="A0A9Q0XQA5"/>
<dbReference type="Proteomes" id="UP001142489">
    <property type="component" value="Unassembled WGS sequence"/>
</dbReference>
<comment type="caution">
    <text evidence="2">The sequence shown here is derived from an EMBL/GenBank/DDBJ whole genome shotgun (WGS) entry which is preliminary data.</text>
</comment>
<feature type="domain" description="Alkylated DNA repair protein AlkB homologue 8 N-terminal" evidence="1">
    <location>
        <begin position="80"/>
        <end position="121"/>
    </location>
</feature>
<organism evidence="2 3">
    <name type="scientific">Phrynocephalus forsythii</name>
    <dbReference type="NCBI Taxonomy" id="171643"/>
    <lineage>
        <taxon>Eukaryota</taxon>
        <taxon>Metazoa</taxon>
        <taxon>Chordata</taxon>
        <taxon>Craniata</taxon>
        <taxon>Vertebrata</taxon>
        <taxon>Euteleostomi</taxon>
        <taxon>Lepidosauria</taxon>
        <taxon>Squamata</taxon>
        <taxon>Bifurcata</taxon>
        <taxon>Unidentata</taxon>
        <taxon>Episquamata</taxon>
        <taxon>Toxicofera</taxon>
        <taxon>Iguania</taxon>
        <taxon>Acrodonta</taxon>
        <taxon>Agamidae</taxon>
        <taxon>Agaminae</taxon>
        <taxon>Phrynocephalus</taxon>
    </lineage>
</organism>
<feature type="non-terminal residue" evidence="2">
    <location>
        <position position="226"/>
    </location>
</feature>
<accession>A0A9Q0XQA5</accession>
<evidence type="ECO:0000313" key="2">
    <source>
        <dbReference type="EMBL" id="KAJ7322720.1"/>
    </source>
</evidence>
<evidence type="ECO:0000259" key="1">
    <source>
        <dbReference type="Pfam" id="PF09004"/>
    </source>
</evidence>
<dbReference type="InterPro" id="IPR015095">
    <property type="entry name" value="AlkB_hom8_N"/>
</dbReference>